<dbReference type="Proteomes" id="UP000249185">
    <property type="component" value="Unassembled WGS sequence"/>
</dbReference>
<protein>
    <recommendedName>
        <fullName evidence="2">Porin domain-containing protein</fullName>
    </recommendedName>
</protein>
<reference evidence="3 4" key="1">
    <citation type="submission" date="2017-08" db="EMBL/GenBank/DDBJ databases">
        <title>Infants hospitalized years apart are colonized by the same room-sourced microbial strains.</title>
        <authorList>
            <person name="Brooks B."/>
            <person name="Olm M.R."/>
            <person name="Firek B.A."/>
            <person name="Baker R."/>
            <person name="Thomas B.C."/>
            <person name="Morowitz M.J."/>
            <person name="Banfield J.F."/>
        </authorList>
    </citation>
    <scope>NUCLEOTIDE SEQUENCE [LARGE SCALE GENOMIC DNA]</scope>
    <source>
        <strain evidence="3">S2_005_002_R2_34</strain>
    </source>
</reference>
<dbReference type="Pfam" id="PF13609">
    <property type="entry name" value="Porin_4"/>
    <property type="match status" value="1"/>
</dbReference>
<dbReference type="Gene3D" id="2.40.160.10">
    <property type="entry name" value="Porin"/>
    <property type="match status" value="1"/>
</dbReference>
<comment type="caution">
    <text evidence="3">The sequence shown here is derived from an EMBL/GenBank/DDBJ whole genome shotgun (WGS) entry which is preliminary data.</text>
</comment>
<evidence type="ECO:0000256" key="1">
    <source>
        <dbReference type="SAM" id="MobiDB-lite"/>
    </source>
</evidence>
<gene>
    <name evidence="3" type="ORF">DI556_13725</name>
</gene>
<dbReference type="AlphaFoldDB" id="A0A2W5N4T6"/>
<dbReference type="GO" id="GO:0015288">
    <property type="term" value="F:porin activity"/>
    <property type="evidence" value="ECO:0007669"/>
    <property type="project" value="InterPro"/>
</dbReference>
<dbReference type="InterPro" id="IPR033900">
    <property type="entry name" value="Gram_neg_porin_domain"/>
</dbReference>
<dbReference type="SUPFAM" id="SSF56935">
    <property type="entry name" value="Porins"/>
    <property type="match status" value="1"/>
</dbReference>
<evidence type="ECO:0000313" key="4">
    <source>
        <dbReference type="Proteomes" id="UP000249185"/>
    </source>
</evidence>
<evidence type="ECO:0000259" key="2">
    <source>
        <dbReference type="Pfam" id="PF13609"/>
    </source>
</evidence>
<organism evidence="3 4">
    <name type="scientific">Rhodovulum sulfidophilum</name>
    <name type="common">Rhodobacter sulfidophilus</name>
    <dbReference type="NCBI Taxonomy" id="35806"/>
    <lineage>
        <taxon>Bacteria</taxon>
        <taxon>Pseudomonadati</taxon>
        <taxon>Pseudomonadota</taxon>
        <taxon>Alphaproteobacteria</taxon>
        <taxon>Rhodobacterales</taxon>
        <taxon>Paracoccaceae</taxon>
        <taxon>Rhodovulum</taxon>
    </lineage>
</organism>
<feature type="region of interest" description="Disordered" evidence="1">
    <location>
        <begin position="1"/>
        <end position="39"/>
    </location>
</feature>
<feature type="domain" description="Porin" evidence="2">
    <location>
        <begin position="50"/>
        <end position="424"/>
    </location>
</feature>
<name>A0A2W5N4T6_RHOSU</name>
<accession>A0A2W5N4T6</accession>
<proteinExistence type="predicted"/>
<dbReference type="GO" id="GO:0016020">
    <property type="term" value="C:membrane"/>
    <property type="evidence" value="ECO:0007669"/>
    <property type="project" value="InterPro"/>
</dbReference>
<sequence>MRACNSPAQIAPRRAAMSRRRPGRGARCSARSIKEKGTNMRPSRGLALLATGATILFAGLARAEDAGLPALEWKGTNGATVTFYGQINKGVLRYDDGAATDTYGLIDNNNSGTRAGLRYSQPLAEGWTLGSRIEIGYAPYSTANVNQLHPDSGDWDFTNANIRWIDFSAKSAEMGTVSLGQGSMATDGIAEIDKSGTDVIAYASVGDSATAQLLRPEIAGIGPDTFGPEIGSAYNDYDGNRIVRLRYDTRAFGGFTVSAAFGRALLADTSAAREINQYDAALRYEGALGDVSTEAGVGYFANDDDQTRFSGSVSALHGPTGLNGTFAAGTLDDDGQSGRYWYGKLGLIRGFVGWGKTAVSADYYAGDDIYTASGVSYASAGGDPIVEGDITSSTSKSWGVALVQNIDAWNTELWLTYRSYDYSDNLARYGDGQALFGGARFSF</sequence>
<dbReference type="EMBL" id="QFPW01000011">
    <property type="protein sequence ID" value="PZQ48521.1"/>
    <property type="molecule type" value="Genomic_DNA"/>
</dbReference>
<evidence type="ECO:0000313" key="3">
    <source>
        <dbReference type="EMBL" id="PZQ48521.1"/>
    </source>
</evidence>
<dbReference type="InterPro" id="IPR023614">
    <property type="entry name" value="Porin_dom_sf"/>
</dbReference>